<sequence length="410" mass="47411">MARQSTEKPKRSLFRRINEWLHLWLGLASGIVVFVVCLSACFWVFRYEVWYFTETYQRVEPQNRPFLAPSLLLKKAQTFAQKAEGKSVTLMGITYGGPNKSAFASYKPAEGKFYSIFLNPYTGEIIHHKKGPSKAEAFFIFARSGHRFFFLPPKIGSPIVGSACIIFVILMITGLIWWYPKKWTKSTREKSFTINWKANWKRVNLDLHNVLGFYALLVCLALTISGIVYSFSWFDNGYYWLLTGKTQTGHHGLSDEHPFSDTTITTRTYSQPEDILWQLIRREHPGNFGRLSLSFPEEAKDPFEVTINPEDGTIYKTFTRFFDQKTLKELPSDESRRYEELSAGEKLYRMNFDIHVGQIWGLPTRILAFFVSLIGASLPVTGFIIWWFRGKKSKKTPKSSGKEANVYLRQ</sequence>
<evidence type="ECO:0000313" key="3">
    <source>
        <dbReference type="Proteomes" id="UP000464577"/>
    </source>
</evidence>
<gene>
    <name evidence="2" type="ORF">GJR95_08930</name>
</gene>
<organism evidence="2 3">
    <name type="scientific">Spirosoma endbachense</name>
    <dbReference type="NCBI Taxonomy" id="2666025"/>
    <lineage>
        <taxon>Bacteria</taxon>
        <taxon>Pseudomonadati</taxon>
        <taxon>Bacteroidota</taxon>
        <taxon>Cytophagia</taxon>
        <taxon>Cytophagales</taxon>
        <taxon>Cytophagaceae</taxon>
        <taxon>Spirosoma</taxon>
    </lineage>
</organism>
<proteinExistence type="predicted"/>
<feature type="transmembrane region" description="Helical" evidence="1">
    <location>
        <begin position="21"/>
        <end position="45"/>
    </location>
</feature>
<feature type="transmembrane region" description="Helical" evidence="1">
    <location>
        <begin position="366"/>
        <end position="388"/>
    </location>
</feature>
<protein>
    <submittedName>
        <fullName evidence="2">PepSY domain-containing protein</fullName>
    </submittedName>
</protein>
<dbReference type="PANTHER" id="PTHR34219">
    <property type="entry name" value="IRON-REGULATED INNER MEMBRANE PROTEIN-RELATED"/>
    <property type="match status" value="1"/>
</dbReference>
<dbReference type="InterPro" id="IPR005625">
    <property type="entry name" value="PepSY-ass_TM"/>
</dbReference>
<accession>A0A6P1VT12</accession>
<dbReference type="Pfam" id="PF03929">
    <property type="entry name" value="PepSY_TM"/>
    <property type="match status" value="1"/>
</dbReference>
<keyword evidence="1" id="KW-0472">Membrane</keyword>
<name>A0A6P1VT12_9BACT</name>
<dbReference type="Proteomes" id="UP000464577">
    <property type="component" value="Chromosome"/>
</dbReference>
<dbReference type="RefSeq" id="WP_162385544.1">
    <property type="nucleotide sequence ID" value="NZ_CP045997.1"/>
</dbReference>
<feature type="transmembrane region" description="Helical" evidence="1">
    <location>
        <begin position="211"/>
        <end position="234"/>
    </location>
</feature>
<keyword evidence="1" id="KW-0812">Transmembrane</keyword>
<dbReference type="AlphaFoldDB" id="A0A6P1VT12"/>
<keyword evidence="3" id="KW-1185">Reference proteome</keyword>
<reference evidence="2 3" key="1">
    <citation type="submission" date="2019-11" db="EMBL/GenBank/DDBJ databases">
        <title>Spirosoma endbachense sp. nov., isolated from a natural salt meadow.</title>
        <authorList>
            <person name="Rojas J."/>
            <person name="Ambika Manirajan B."/>
            <person name="Ratering S."/>
            <person name="Suarez C."/>
            <person name="Geissler-Plaum R."/>
            <person name="Schnell S."/>
        </authorList>
    </citation>
    <scope>NUCLEOTIDE SEQUENCE [LARGE SCALE GENOMIC DNA]</scope>
    <source>
        <strain evidence="2 3">I-24</strain>
    </source>
</reference>
<evidence type="ECO:0000313" key="2">
    <source>
        <dbReference type="EMBL" id="QHV95130.1"/>
    </source>
</evidence>
<dbReference type="KEGG" id="senf:GJR95_08930"/>
<dbReference type="PANTHER" id="PTHR34219:SF3">
    <property type="entry name" value="BLL7967 PROTEIN"/>
    <property type="match status" value="1"/>
</dbReference>
<evidence type="ECO:0000256" key="1">
    <source>
        <dbReference type="SAM" id="Phobius"/>
    </source>
</evidence>
<keyword evidence="1" id="KW-1133">Transmembrane helix</keyword>
<dbReference type="EMBL" id="CP045997">
    <property type="protein sequence ID" value="QHV95130.1"/>
    <property type="molecule type" value="Genomic_DNA"/>
</dbReference>
<feature type="transmembrane region" description="Helical" evidence="1">
    <location>
        <begin position="159"/>
        <end position="179"/>
    </location>
</feature>